<dbReference type="Proteomes" id="UP000077787">
    <property type="component" value="Chromosome"/>
</dbReference>
<proteinExistence type="predicted"/>
<name>A0A172WNV2_STUST</name>
<gene>
    <name evidence="2" type="ORF">PS273GM_07650</name>
</gene>
<sequence length="287" mass="31981">MRIILSRKGFDSTAGGCPSPIFPDGRMLSLPIPDKGSPIAYQDLSFGDMNVGDLVVELTGDAKRSRHFAHLDPDLRADSLPRSPGWKPLLGQMGSAQGHLRKQGVQAGDVFLFFGSFRPVEQTAEGWRFKRAERARHIIWGWMQIGRIHKVDELPSDEMHWARYHPHFAYSPDASNTLYESTDQLVVGGAHTHALGSGVFIHFDERLVLTAPESTTQSNWRLPSFFAPVDGLSQLSYHGDARRWQVADDECLLNSVARGQEFVFDTQGQDAPIQWILSLVESIPSSS</sequence>
<dbReference type="AlphaFoldDB" id="A0A172WNV2"/>
<dbReference type="Pfam" id="PF18754">
    <property type="entry name" value="Nmad3"/>
    <property type="match status" value="1"/>
</dbReference>
<organism evidence="2 3">
    <name type="scientific">Stutzerimonas stutzeri</name>
    <name type="common">Pseudomonas stutzeri</name>
    <dbReference type="NCBI Taxonomy" id="316"/>
    <lineage>
        <taxon>Bacteria</taxon>
        <taxon>Pseudomonadati</taxon>
        <taxon>Pseudomonadota</taxon>
        <taxon>Gammaproteobacteria</taxon>
        <taxon>Pseudomonadales</taxon>
        <taxon>Pseudomonadaceae</taxon>
        <taxon>Stutzerimonas</taxon>
    </lineage>
</organism>
<reference evidence="2 3" key="1">
    <citation type="submission" date="2016-05" db="EMBL/GenBank/DDBJ databases">
        <title>Genome sequence of Pseudomonas stutzeri 273 and identification of the exopolysaccharide biosynthesis locus.</title>
        <authorList>
            <person name="Wu S."/>
            <person name="Sun C."/>
        </authorList>
    </citation>
    <scope>NUCLEOTIDE SEQUENCE [LARGE SCALE GENOMIC DNA]</scope>
    <source>
        <strain evidence="2 3">273</strain>
    </source>
</reference>
<dbReference type="InterPro" id="IPR041135">
    <property type="entry name" value="Nmad3"/>
</dbReference>
<evidence type="ECO:0000259" key="1">
    <source>
        <dbReference type="Pfam" id="PF18754"/>
    </source>
</evidence>
<dbReference type="RefSeq" id="WP_064481097.1">
    <property type="nucleotide sequence ID" value="NZ_CP015641.1"/>
</dbReference>
<dbReference type="EMBL" id="CP015641">
    <property type="protein sequence ID" value="ANF25037.1"/>
    <property type="molecule type" value="Genomic_DNA"/>
</dbReference>
<accession>A0A172WNV2</accession>
<dbReference type="OrthoDB" id="9772090at2"/>
<evidence type="ECO:0000313" key="2">
    <source>
        <dbReference type="EMBL" id="ANF25037.1"/>
    </source>
</evidence>
<evidence type="ECO:0000313" key="3">
    <source>
        <dbReference type="Proteomes" id="UP000077787"/>
    </source>
</evidence>
<feature type="domain" description="Nucleotide modification associated" evidence="1">
    <location>
        <begin position="2"/>
        <end position="265"/>
    </location>
</feature>
<protein>
    <recommendedName>
        <fullName evidence="1">Nucleotide modification associated domain-containing protein</fullName>
    </recommendedName>
</protein>